<keyword evidence="2" id="KW-1185">Reference proteome</keyword>
<sequence length="336" mass="38992">MEARNRERHVIEWRKLGAILPQGIQMPCQFHVGEVHSRDKKLKSWIVIVGANEQQIVASVKSIFIGWIDIRVEEQKHVRPSKTPFSKAAIDTHNMDKKQQKNPDNQLHNHVEAKRDRPPEVLLLMVEHKAFIDLEIKLWQSVHTIALPHVFSCSFSPVAAQFCLLSAWVPNWLLRFHAVCWVFHAGCSIFHAGCSIFPVAARFPCCWLFGVFESDHFKNMRVSDEDIRVWKISREERYNGVATMDRRRRLENRDEVIEKEKKEARHSSQAIIKPAGFVDVLRSPFFDINPEVDNSVEEYVERIIFTLSNAIEKQLSTVQWQITAKPRQCHCASLSI</sequence>
<proteinExistence type="predicted"/>
<comment type="caution">
    <text evidence="1">The sequence shown here is derived from an EMBL/GenBank/DDBJ whole genome shotgun (WGS) entry which is preliminary data.</text>
</comment>
<evidence type="ECO:0000313" key="2">
    <source>
        <dbReference type="Proteomes" id="UP001552299"/>
    </source>
</evidence>
<accession>A0ABD0UN69</accession>
<dbReference type="Proteomes" id="UP001552299">
    <property type="component" value="Unassembled WGS sequence"/>
</dbReference>
<dbReference type="EMBL" id="JANQDX010000013">
    <property type="protein sequence ID" value="KAL0914000.1"/>
    <property type="molecule type" value="Genomic_DNA"/>
</dbReference>
<dbReference type="AlphaFoldDB" id="A0ABD0UN69"/>
<name>A0ABD0UN69_DENTH</name>
<organism evidence="1 2">
    <name type="scientific">Dendrobium thyrsiflorum</name>
    <name type="common">Pinecone-like raceme dendrobium</name>
    <name type="synonym">Orchid</name>
    <dbReference type="NCBI Taxonomy" id="117978"/>
    <lineage>
        <taxon>Eukaryota</taxon>
        <taxon>Viridiplantae</taxon>
        <taxon>Streptophyta</taxon>
        <taxon>Embryophyta</taxon>
        <taxon>Tracheophyta</taxon>
        <taxon>Spermatophyta</taxon>
        <taxon>Magnoliopsida</taxon>
        <taxon>Liliopsida</taxon>
        <taxon>Asparagales</taxon>
        <taxon>Orchidaceae</taxon>
        <taxon>Epidendroideae</taxon>
        <taxon>Malaxideae</taxon>
        <taxon>Dendrobiinae</taxon>
        <taxon>Dendrobium</taxon>
    </lineage>
</organism>
<evidence type="ECO:0000313" key="1">
    <source>
        <dbReference type="EMBL" id="KAL0914000.1"/>
    </source>
</evidence>
<protein>
    <submittedName>
        <fullName evidence="1">Uncharacterized protein</fullName>
    </submittedName>
</protein>
<gene>
    <name evidence="1" type="ORF">M5K25_017496</name>
</gene>
<reference evidence="1 2" key="1">
    <citation type="journal article" date="2024" name="Plant Biotechnol. J.">
        <title>Dendrobium thyrsiflorum genome and its molecular insights into genes involved in important horticultural traits.</title>
        <authorList>
            <person name="Chen B."/>
            <person name="Wang J.Y."/>
            <person name="Zheng P.J."/>
            <person name="Li K.L."/>
            <person name="Liang Y.M."/>
            <person name="Chen X.F."/>
            <person name="Zhang C."/>
            <person name="Zhao X."/>
            <person name="He X."/>
            <person name="Zhang G.Q."/>
            <person name="Liu Z.J."/>
            <person name="Xu Q."/>
        </authorList>
    </citation>
    <scope>NUCLEOTIDE SEQUENCE [LARGE SCALE GENOMIC DNA]</scope>
    <source>
        <strain evidence="1">GZMU011</strain>
    </source>
</reference>